<keyword evidence="4" id="KW-0808">Transferase</keyword>
<feature type="transmembrane region" description="Helical" evidence="10">
    <location>
        <begin position="104"/>
        <end position="126"/>
    </location>
</feature>
<dbReference type="PANTHER" id="PTHR24421:SF10">
    <property type="entry name" value="NITRATE_NITRITE SENSOR PROTEIN NARQ"/>
    <property type="match status" value="1"/>
</dbReference>
<keyword evidence="6" id="KW-0418">Kinase</keyword>
<dbReference type="Gene3D" id="3.30.565.10">
    <property type="entry name" value="Histidine kinase-like ATPase, C-terminal domain"/>
    <property type="match status" value="1"/>
</dbReference>
<dbReference type="Proteomes" id="UP001415169">
    <property type="component" value="Unassembled WGS sequence"/>
</dbReference>
<keyword evidence="10" id="KW-0812">Transmembrane</keyword>
<evidence type="ECO:0000256" key="1">
    <source>
        <dbReference type="ARBA" id="ARBA00000085"/>
    </source>
</evidence>
<feature type="transmembrane region" description="Helical" evidence="10">
    <location>
        <begin position="56"/>
        <end position="74"/>
    </location>
</feature>
<feature type="domain" description="Histidine kinase/HSP90-like ATPase" evidence="11">
    <location>
        <begin position="336"/>
        <end position="427"/>
    </location>
</feature>
<dbReference type="EC" id="2.7.13.3" evidence="2"/>
<name>A0ABP7ZMS1_9MICO</name>
<evidence type="ECO:0000256" key="6">
    <source>
        <dbReference type="ARBA" id="ARBA00022777"/>
    </source>
</evidence>
<comment type="catalytic activity">
    <reaction evidence="1">
        <text>ATP + protein L-histidine = ADP + protein N-phospho-L-histidine.</text>
        <dbReference type="EC" id="2.7.13.3"/>
    </reaction>
</comment>
<keyword evidence="8" id="KW-0902">Two-component regulatory system</keyword>
<evidence type="ECO:0000256" key="3">
    <source>
        <dbReference type="ARBA" id="ARBA00022553"/>
    </source>
</evidence>
<dbReference type="PANTHER" id="PTHR24421">
    <property type="entry name" value="NITRATE/NITRITE SENSOR PROTEIN NARX-RELATED"/>
    <property type="match status" value="1"/>
</dbReference>
<dbReference type="EMBL" id="BAABBV010000002">
    <property type="protein sequence ID" value="GAA4164981.1"/>
    <property type="molecule type" value="Genomic_DNA"/>
</dbReference>
<evidence type="ECO:0000313" key="14">
    <source>
        <dbReference type="Proteomes" id="UP001415169"/>
    </source>
</evidence>
<dbReference type="Gene3D" id="1.20.5.1930">
    <property type="match status" value="1"/>
</dbReference>
<dbReference type="InterPro" id="IPR050482">
    <property type="entry name" value="Sensor_HK_TwoCompSys"/>
</dbReference>
<keyword evidence="10" id="KW-1133">Transmembrane helix</keyword>
<evidence type="ECO:0000256" key="7">
    <source>
        <dbReference type="ARBA" id="ARBA00022840"/>
    </source>
</evidence>
<gene>
    <name evidence="13" type="ORF">GCM10022286_27500</name>
</gene>
<proteinExistence type="predicted"/>
<evidence type="ECO:0000259" key="11">
    <source>
        <dbReference type="Pfam" id="PF02518"/>
    </source>
</evidence>
<evidence type="ECO:0000313" key="13">
    <source>
        <dbReference type="EMBL" id="GAA4164981.1"/>
    </source>
</evidence>
<feature type="transmembrane region" description="Helical" evidence="10">
    <location>
        <begin position="132"/>
        <end position="152"/>
    </location>
</feature>
<evidence type="ECO:0000256" key="4">
    <source>
        <dbReference type="ARBA" id="ARBA00022679"/>
    </source>
</evidence>
<evidence type="ECO:0000256" key="9">
    <source>
        <dbReference type="SAM" id="MobiDB-lite"/>
    </source>
</evidence>
<protein>
    <recommendedName>
        <fullName evidence="2">histidine kinase</fullName>
        <ecNumber evidence="2">2.7.13.3</ecNumber>
    </recommendedName>
</protein>
<evidence type="ECO:0000259" key="12">
    <source>
        <dbReference type="Pfam" id="PF07730"/>
    </source>
</evidence>
<comment type="caution">
    <text evidence="13">The sequence shown here is derived from an EMBL/GenBank/DDBJ whole genome shotgun (WGS) entry which is preliminary data.</text>
</comment>
<keyword evidence="14" id="KW-1185">Reference proteome</keyword>
<keyword evidence="10" id="KW-0472">Membrane</keyword>
<keyword evidence="5" id="KW-0547">Nucleotide-binding</keyword>
<feature type="compositionally biased region" description="Low complexity" evidence="9">
    <location>
        <begin position="251"/>
        <end position="269"/>
    </location>
</feature>
<evidence type="ECO:0000256" key="2">
    <source>
        <dbReference type="ARBA" id="ARBA00012438"/>
    </source>
</evidence>
<feature type="region of interest" description="Disordered" evidence="9">
    <location>
        <begin position="251"/>
        <end position="292"/>
    </location>
</feature>
<evidence type="ECO:0000256" key="8">
    <source>
        <dbReference type="ARBA" id="ARBA00023012"/>
    </source>
</evidence>
<dbReference type="Pfam" id="PF07730">
    <property type="entry name" value="HisKA_3"/>
    <property type="match status" value="1"/>
</dbReference>
<sequence>MTFWVVLGVIAASLYAVQVPVAVAVYNVPVEVVFVIVAAHVGSLPLAVWRPREASGLAVISFFILALISTGGSTTAPWPWAVPALITQVLTLAVVAWKDTWWWALVAWAGSALASVIAALILLVRMPLASSLTSIVVFANIAIFAIAAAIVVRQLQRTRVQLAEERETSESERTRRQVADERTRIARELHDVVAHGMSILNVQATSAPYRHPGLPPEVVTEFEEIAAQTRTTLAEMRRLLGVLRADDSESGVAASGAAASAGDRTGADVARGRGGAPRPPGGGPTTGTNPTVVLEPQPGLPQLPALIDQARKAGAEILYQPGTALDQRVDDVVGLAAYRIVQESLSNALRHAPGATVTVTATRDPQVLELVIANGPRPGGARRETGQLTGAGFGLRGMQERAGAVGGTVEHGATPDGGWRVSAVLPVHPGGSS</sequence>
<reference evidence="13" key="1">
    <citation type="journal article" date="2014" name="Int. J. Syst. Evol. Microbiol.">
        <title>Complete genome of a new Firmicutes species belonging to the dominant human colonic microbiota ('Ruminococcus bicirculans') reveals two chromosomes and a selective capacity to utilize plant glucans.</title>
        <authorList>
            <consortium name="NISC Comparative Sequencing Program"/>
            <person name="Wegmann U."/>
            <person name="Louis P."/>
            <person name="Goesmann A."/>
            <person name="Henrissat B."/>
            <person name="Duncan S.H."/>
            <person name="Flint H.J."/>
        </authorList>
    </citation>
    <scope>NUCLEOTIDE SEQUENCE</scope>
    <source>
        <strain evidence="13">JCM 17590</strain>
    </source>
</reference>
<keyword evidence="7" id="KW-0067">ATP-binding</keyword>
<dbReference type="InterPro" id="IPR011712">
    <property type="entry name" value="Sig_transdc_His_kin_sub3_dim/P"/>
</dbReference>
<feature type="domain" description="Signal transduction histidine kinase subgroup 3 dimerisation and phosphoacceptor" evidence="12">
    <location>
        <begin position="181"/>
        <end position="246"/>
    </location>
</feature>
<dbReference type="InterPro" id="IPR003594">
    <property type="entry name" value="HATPase_dom"/>
</dbReference>
<accession>A0ABP7ZMS1</accession>
<organism evidence="13 14">
    <name type="scientific">Gryllotalpicola daejeonensis</name>
    <dbReference type="NCBI Taxonomy" id="993087"/>
    <lineage>
        <taxon>Bacteria</taxon>
        <taxon>Bacillati</taxon>
        <taxon>Actinomycetota</taxon>
        <taxon>Actinomycetes</taxon>
        <taxon>Micrococcales</taxon>
        <taxon>Microbacteriaceae</taxon>
        <taxon>Gryllotalpicola</taxon>
    </lineage>
</organism>
<reference evidence="13" key="2">
    <citation type="submission" date="2023-12" db="EMBL/GenBank/DDBJ databases">
        <authorList>
            <person name="Sun Q."/>
            <person name="Inoue M."/>
        </authorList>
    </citation>
    <scope>NUCLEOTIDE SEQUENCE</scope>
    <source>
        <strain evidence="13">JCM 17590</strain>
    </source>
</reference>
<dbReference type="SUPFAM" id="SSF55874">
    <property type="entry name" value="ATPase domain of HSP90 chaperone/DNA topoisomerase II/histidine kinase"/>
    <property type="match status" value="1"/>
</dbReference>
<feature type="transmembrane region" description="Helical" evidence="10">
    <location>
        <begin position="32"/>
        <end position="49"/>
    </location>
</feature>
<dbReference type="CDD" id="cd16917">
    <property type="entry name" value="HATPase_UhpB-NarQ-NarX-like"/>
    <property type="match status" value="1"/>
</dbReference>
<dbReference type="Pfam" id="PF02518">
    <property type="entry name" value="HATPase_c"/>
    <property type="match status" value="1"/>
</dbReference>
<dbReference type="InterPro" id="IPR036890">
    <property type="entry name" value="HATPase_C_sf"/>
</dbReference>
<evidence type="ECO:0000256" key="10">
    <source>
        <dbReference type="SAM" id="Phobius"/>
    </source>
</evidence>
<keyword evidence="3" id="KW-0597">Phosphoprotein</keyword>
<evidence type="ECO:0000256" key="5">
    <source>
        <dbReference type="ARBA" id="ARBA00022741"/>
    </source>
</evidence>